<dbReference type="Pfam" id="PF06398">
    <property type="entry name" value="Pex24p"/>
    <property type="match status" value="1"/>
</dbReference>
<comment type="subcellular location">
    <subcellularLocation>
        <location evidence="1">Endomembrane system</location>
        <topology evidence="1">Multi-pass membrane protein</topology>
    </subcellularLocation>
</comment>
<dbReference type="PANTHER" id="PTHR31679:SF2">
    <property type="entry name" value="PEROXISOMAL MEMBRANE PROTEIN PEX30-RELATED"/>
    <property type="match status" value="1"/>
</dbReference>
<dbReference type="InParanoid" id="A0A409VFI0"/>
<dbReference type="STRING" id="231916.A0A409VFI0"/>
<keyword evidence="9" id="KW-1185">Reference proteome</keyword>
<keyword evidence="4 6" id="KW-0472">Membrane</keyword>
<protein>
    <recommendedName>
        <fullName evidence="7">Peroxin/Ferlin domain-containing protein</fullName>
    </recommendedName>
</protein>
<feature type="compositionally biased region" description="Polar residues" evidence="5">
    <location>
        <begin position="420"/>
        <end position="440"/>
    </location>
</feature>
<evidence type="ECO:0000256" key="5">
    <source>
        <dbReference type="SAM" id="MobiDB-lite"/>
    </source>
</evidence>
<feature type="compositionally biased region" description="Low complexity" evidence="5">
    <location>
        <begin position="331"/>
        <end position="347"/>
    </location>
</feature>
<reference evidence="8 9" key="1">
    <citation type="journal article" date="2018" name="Evol. Lett.">
        <title>Horizontal gene cluster transfer increased hallucinogenic mushroom diversity.</title>
        <authorList>
            <person name="Reynolds H.T."/>
            <person name="Vijayakumar V."/>
            <person name="Gluck-Thaler E."/>
            <person name="Korotkin H.B."/>
            <person name="Matheny P.B."/>
            <person name="Slot J.C."/>
        </authorList>
    </citation>
    <scope>NUCLEOTIDE SEQUENCE [LARGE SCALE GENOMIC DNA]</scope>
    <source>
        <strain evidence="8 9">SRW20</strain>
    </source>
</reference>
<evidence type="ECO:0000256" key="4">
    <source>
        <dbReference type="ARBA" id="ARBA00023136"/>
    </source>
</evidence>
<gene>
    <name evidence="8" type="ORF">CVT26_015714</name>
</gene>
<keyword evidence="2 6" id="KW-0812">Transmembrane</keyword>
<feature type="transmembrane region" description="Helical" evidence="6">
    <location>
        <begin position="132"/>
        <end position="161"/>
    </location>
</feature>
<feature type="transmembrane region" description="Helical" evidence="6">
    <location>
        <begin position="44"/>
        <end position="62"/>
    </location>
</feature>
<name>A0A409VFI0_9AGAR</name>
<evidence type="ECO:0000256" key="6">
    <source>
        <dbReference type="SAM" id="Phobius"/>
    </source>
</evidence>
<dbReference type="AlphaFoldDB" id="A0A409VFI0"/>
<evidence type="ECO:0000256" key="1">
    <source>
        <dbReference type="ARBA" id="ARBA00004127"/>
    </source>
</evidence>
<dbReference type="SMART" id="SM00693">
    <property type="entry name" value="DysFN"/>
    <property type="match status" value="1"/>
</dbReference>
<dbReference type="GO" id="GO:0007031">
    <property type="term" value="P:peroxisome organization"/>
    <property type="evidence" value="ECO:0007669"/>
    <property type="project" value="UniProtKB-ARBA"/>
</dbReference>
<evidence type="ECO:0000313" key="9">
    <source>
        <dbReference type="Proteomes" id="UP000284706"/>
    </source>
</evidence>
<organism evidence="8 9">
    <name type="scientific">Gymnopilus dilepis</name>
    <dbReference type="NCBI Taxonomy" id="231916"/>
    <lineage>
        <taxon>Eukaryota</taxon>
        <taxon>Fungi</taxon>
        <taxon>Dikarya</taxon>
        <taxon>Basidiomycota</taxon>
        <taxon>Agaricomycotina</taxon>
        <taxon>Agaricomycetes</taxon>
        <taxon>Agaricomycetidae</taxon>
        <taxon>Agaricales</taxon>
        <taxon>Agaricineae</taxon>
        <taxon>Hymenogastraceae</taxon>
        <taxon>Gymnopilus</taxon>
    </lineage>
</organism>
<evidence type="ECO:0000259" key="7">
    <source>
        <dbReference type="SMART" id="SM00693"/>
    </source>
</evidence>
<evidence type="ECO:0000256" key="3">
    <source>
        <dbReference type="ARBA" id="ARBA00022989"/>
    </source>
</evidence>
<evidence type="ECO:0000256" key="2">
    <source>
        <dbReference type="ARBA" id="ARBA00022692"/>
    </source>
</evidence>
<feature type="region of interest" description="Disordered" evidence="5">
    <location>
        <begin position="400"/>
        <end position="457"/>
    </location>
</feature>
<proteinExistence type="predicted"/>
<dbReference type="InterPro" id="IPR052646">
    <property type="entry name" value="Peroxisomal_PEX28-32"/>
</dbReference>
<sequence>MNHDGSLSDFLSSVPPALTLALVRLAPSIALSRAALQISSWSPDAYPSWLALAAWWAACLLLDKLLRRFLPFVLLGLYAYVQSRQKQAKALEPPTTEQALRNVIADLTIIQSLFPAPSLPSIPLLSLLRATLILYVPYVLLSFFVPFRVVLAIAGSIILTWRAPWAIVLRTTVWRSAWFRWSVYKSWAFLTGQPLPPRVMSSQPSINSHSPVQSLRFLFTIYENQRWWMGLDWTAALLPGERPSWCSASQQPLPPPNAFTLPENTTTYLPDGKGGRLKRTAIWKWEEPEWRVVVHNGNGLSRVERPLPSLKDENTSGSRLLKAAGKLREPSISSSGGDSSNGDASSQDLKEIDEEPLTDPDGWVYGDNKWEAQSNKGGMGKYTRYRKWTRVAVVFEEVETVPPGDMGIQKESPDPPLVKESSTPVPEGVISTSSSPTESLLKQRLRTALNKDKGADS</sequence>
<feature type="region of interest" description="Disordered" evidence="5">
    <location>
        <begin position="323"/>
        <end position="378"/>
    </location>
</feature>
<dbReference type="OrthoDB" id="5586090at2759"/>
<dbReference type="InterPro" id="IPR006614">
    <property type="entry name" value="Peroxin/Ferlin"/>
</dbReference>
<dbReference type="InterPro" id="IPR010482">
    <property type="entry name" value="TECPR1-like_DysF"/>
</dbReference>
<evidence type="ECO:0000313" key="8">
    <source>
        <dbReference type="EMBL" id="PPQ65005.1"/>
    </source>
</evidence>
<dbReference type="EMBL" id="NHYE01005659">
    <property type="protein sequence ID" value="PPQ65005.1"/>
    <property type="molecule type" value="Genomic_DNA"/>
</dbReference>
<feature type="domain" description="Peroxin/Ferlin" evidence="7">
    <location>
        <begin position="214"/>
        <end position="293"/>
    </location>
</feature>
<accession>A0A409VFI0</accession>
<comment type="caution">
    <text evidence="8">The sequence shown here is derived from an EMBL/GenBank/DDBJ whole genome shotgun (WGS) entry which is preliminary data.</text>
</comment>
<dbReference type="GO" id="GO:0005778">
    <property type="term" value="C:peroxisomal membrane"/>
    <property type="evidence" value="ECO:0007669"/>
    <property type="project" value="TreeGrafter"/>
</dbReference>
<dbReference type="GO" id="GO:0012505">
    <property type="term" value="C:endomembrane system"/>
    <property type="evidence" value="ECO:0007669"/>
    <property type="project" value="UniProtKB-SubCell"/>
</dbReference>
<keyword evidence="3 6" id="KW-1133">Transmembrane helix</keyword>
<dbReference type="Proteomes" id="UP000284706">
    <property type="component" value="Unassembled WGS sequence"/>
</dbReference>
<dbReference type="PANTHER" id="PTHR31679">
    <property type="entry name" value="PEROXISOMAL MEMBRANE PROTEIN PEX30-RELATED"/>
    <property type="match status" value="1"/>
</dbReference>